<feature type="compositionally biased region" description="Polar residues" evidence="1">
    <location>
        <begin position="442"/>
        <end position="453"/>
    </location>
</feature>
<dbReference type="VEuPathDB" id="TriTrypDB:TRSC58_04283"/>
<keyword evidence="2" id="KW-0472">Membrane</keyword>
<feature type="region of interest" description="Disordered" evidence="1">
    <location>
        <begin position="396"/>
        <end position="415"/>
    </location>
</feature>
<evidence type="ECO:0000256" key="1">
    <source>
        <dbReference type="SAM" id="MobiDB-lite"/>
    </source>
</evidence>
<organism evidence="3 4">
    <name type="scientific">Trypanosoma rangeli SC58</name>
    <dbReference type="NCBI Taxonomy" id="429131"/>
    <lineage>
        <taxon>Eukaryota</taxon>
        <taxon>Discoba</taxon>
        <taxon>Euglenozoa</taxon>
        <taxon>Kinetoplastea</taxon>
        <taxon>Metakinetoplastina</taxon>
        <taxon>Trypanosomatida</taxon>
        <taxon>Trypanosomatidae</taxon>
        <taxon>Trypanosoma</taxon>
        <taxon>Herpetosoma</taxon>
    </lineage>
</organism>
<reference evidence="3 4" key="1">
    <citation type="submission" date="2013-07" db="EMBL/GenBank/DDBJ databases">
        <authorList>
            <person name="Stoco P.H."/>
            <person name="Wagner G."/>
            <person name="Gerber A."/>
            <person name="Zaha A."/>
            <person name="Thompson C."/>
            <person name="Bartholomeu D.C."/>
            <person name="Luckemeyer D.D."/>
            <person name="Bahia D."/>
            <person name="Loreto E."/>
            <person name="Prestes E.B."/>
            <person name="Lima F.M."/>
            <person name="Rodrigues-Luiz G."/>
            <person name="Vallejo G.A."/>
            <person name="Filho J.F."/>
            <person name="Monteiro K.M."/>
            <person name="Tyler K.M."/>
            <person name="de Almeida L.G."/>
            <person name="Ortiz M.F."/>
            <person name="Siervo M.A."/>
            <person name="de Moraes M.H."/>
            <person name="Cunha O.L."/>
            <person name="Mendonca-Neto R."/>
            <person name="Silva R."/>
            <person name="Teixeira S.M."/>
            <person name="Murta S.M."/>
            <person name="Sincero T.C."/>
            <person name="Mendes T.A."/>
            <person name="Urmenyi T.P."/>
            <person name="Silva V.G."/>
            <person name="da Rocha W.D."/>
            <person name="Andersson B."/>
            <person name="Romanha A.J."/>
            <person name="Steindel M."/>
            <person name="de Vasconcelos A.T."/>
            <person name="Grisard E.C."/>
        </authorList>
    </citation>
    <scope>NUCLEOTIDE SEQUENCE [LARGE SCALE GENOMIC DNA]</scope>
    <source>
        <strain evidence="3 4">SC58</strain>
    </source>
</reference>
<evidence type="ECO:0000313" key="3">
    <source>
        <dbReference type="EMBL" id="ESL08022.1"/>
    </source>
</evidence>
<protein>
    <submittedName>
        <fullName evidence="3">Uncharacterized protein</fullName>
    </submittedName>
</protein>
<dbReference type="AlphaFoldDB" id="A0A061J3Z0"/>
<gene>
    <name evidence="3" type="ORF">TRSC58_04283</name>
</gene>
<dbReference type="Proteomes" id="UP000031737">
    <property type="component" value="Unassembled WGS sequence"/>
</dbReference>
<name>A0A061J3Z0_TRYRA</name>
<dbReference type="EMBL" id="AUPL01004283">
    <property type="protein sequence ID" value="ESL08022.1"/>
    <property type="molecule type" value="Genomic_DNA"/>
</dbReference>
<comment type="caution">
    <text evidence="3">The sequence shown here is derived from an EMBL/GenBank/DDBJ whole genome shotgun (WGS) entry which is preliminary data.</text>
</comment>
<keyword evidence="2" id="KW-1133">Transmembrane helix</keyword>
<proteinExistence type="predicted"/>
<keyword evidence="2" id="KW-0812">Transmembrane</keyword>
<accession>A0A061J3Z0</accession>
<evidence type="ECO:0000313" key="4">
    <source>
        <dbReference type="Proteomes" id="UP000031737"/>
    </source>
</evidence>
<dbReference type="OrthoDB" id="272831at2759"/>
<sequence length="577" mass="62748">MDATSLPPTCGEVTDIPGTPSIGCVAVLQYEMGNLAGFSCCVVASKEEVYLLGPDLSVRDGSLTSVQLWRPHVEAKMAQVNSLVAFFLCSTAHETPNIPSKQKNCAETDEVCAVVAWEDGGGRQQQHLTALFFPLLQALSTSHNAPVRSIETMFFHERNQQRVLRLFYHPSFVTGSCKGKHVVLCSGYDETVRKDACLTLSEEHQRHILTPGDPRGDLLGMLSFVLCNAVTEKNACGWDVIWTAKAPAWVAPWIEQPLSDGVVCALAVQQEESSVVAAVGTTNGHVHLLRSDCSHVSYRCSGPISDLAFVNTQCNRGEERHRIGVVTELVQQQEAKTSLDLNNTPETVVEDDAPMRLAILDSLGRVIVLRDFTGGTESVQVVPDIQHFTTLAEHRAPYSSSSSATEGPASGRPVTVGLKRFSDISSLRHVFNRRRPKEAQGDAQNTTADPTSTQQIGIVRQPENENGMFAGHILSHGLLSLASLLGPRGHAELVVSTMGRSLVSIPFDKNEGAFSIAGFIGTPEAMFFIGFVDFFNTGVAELLMAGMSHVLVARRSRHQQKTRAALLLQLLERQKDA</sequence>
<feature type="region of interest" description="Disordered" evidence="1">
    <location>
        <begin position="432"/>
        <end position="453"/>
    </location>
</feature>
<feature type="transmembrane region" description="Helical" evidence="2">
    <location>
        <begin position="525"/>
        <end position="553"/>
    </location>
</feature>
<evidence type="ECO:0000256" key="2">
    <source>
        <dbReference type="SAM" id="Phobius"/>
    </source>
</evidence>
<keyword evidence="4" id="KW-1185">Reference proteome</keyword>